<evidence type="ECO:0000313" key="2">
    <source>
        <dbReference type="Proteomes" id="UP000474630"/>
    </source>
</evidence>
<organism evidence="1 2">
    <name type="scientific">Draconibacterium halophilum</name>
    <dbReference type="NCBI Taxonomy" id="2706887"/>
    <lineage>
        <taxon>Bacteria</taxon>
        <taxon>Pseudomonadati</taxon>
        <taxon>Bacteroidota</taxon>
        <taxon>Bacteroidia</taxon>
        <taxon>Marinilabiliales</taxon>
        <taxon>Prolixibacteraceae</taxon>
        <taxon>Draconibacterium</taxon>
    </lineage>
</organism>
<accession>A0A6C0RH12</accession>
<keyword evidence="2" id="KW-1185">Reference proteome</keyword>
<dbReference type="EMBL" id="CP048409">
    <property type="protein sequence ID" value="QIA09286.1"/>
    <property type="molecule type" value="Genomic_DNA"/>
</dbReference>
<protein>
    <submittedName>
        <fullName evidence="1">Uncharacterized protein</fullName>
    </submittedName>
</protein>
<evidence type="ECO:0000313" key="1">
    <source>
        <dbReference type="EMBL" id="QIA09286.1"/>
    </source>
</evidence>
<sequence length="131" mass="15797">MGVEKDYLMRQLMMLFEVIQKILRHRRKGEDEEAEKQIRFFYEYLKIDEDVEKLSVEALIDLLEKDKNLVNEQLEMVAFVLKEQGELADSDDKRLDFFRKSYFILQKVERESISFSMDRQMKIAELSAYLN</sequence>
<name>A0A6C0RH12_9BACT</name>
<dbReference type="AlphaFoldDB" id="A0A6C0RH12"/>
<gene>
    <name evidence="1" type="ORF">G0Q07_16920</name>
</gene>
<reference evidence="1 2" key="1">
    <citation type="submission" date="2020-02" db="EMBL/GenBank/DDBJ databases">
        <title>Genome sequencing for Draconibacterium sp. strain M1.</title>
        <authorList>
            <person name="Park S.-J."/>
        </authorList>
    </citation>
    <scope>NUCLEOTIDE SEQUENCE [LARGE SCALE GENOMIC DNA]</scope>
    <source>
        <strain evidence="1 2">M1</strain>
    </source>
</reference>
<proteinExistence type="predicted"/>
<dbReference type="RefSeq" id="WP_163348258.1">
    <property type="nucleotide sequence ID" value="NZ_CP048409.1"/>
</dbReference>
<dbReference type="KEGG" id="drc:G0Q07_16920"/>
<dbReference type="Proteomes" id="UP000474630">
    <property type="component" value="Chromosome"/>
</dbReference>